<dbReference type="InterPro" id="IPR014710">
    <property type="entry name" value="RmlC-like_jellyroll"/>
</dbReference>
<keyword evidence="3" id="KW-1185">Reference proteome</keyword>
<proteinExistence type="predicted"/>
<name>A0ABP8G0T8_9SPHI</name>
<sequence length="168" mass="17973">MENSISVLTTVGAHEGQSVSIAGGAYRIVISGEQTAGAYAVIEMLVPPGGGPTPHAHAGFQEAFYILEGEVEVKTETLTYTAQTGAYVNIPTGGMVHCFKNKADKNARLLCTVVPAGLENFFLEIGQPITYGEILPPPPMDAEAMKKLQAIAEKYGQKLYPPDYLDKK</sequence>
<dbReference type="InterPro" id="IPR053146">
    <property type="entry name" value="QDO-like"/>
</dbReference>
<dbReference type="SUPFAM" id="SSF51182">
    <property type="entry name" value="RmlC-like cupins"/>
    <property type="match status" value="1"/>
</dbReference>
<evidence type="ECO:0000259" key="1">
    <source>
        <dbReference type="Pfam" id="PF07883"/>
    </source>
</evidence>
<accession>A0ABP8G0T8</accession>
<dbReference type="InterPro" id="IPR011051">
    <property type="entry name" value="RmlC_Cupin_sf"/>
</dbReference>
<dbReference type="RefSeq" id="WP_345209999.1">
    <property type="nucleotide sequence ID" value="NZ_BAABFT010000002.1"/>
</dbReference>
<dbReference type="PANTHER" id="PTHR36440">
    <property type="entry name" value="PUTATIVE (AFU_ORTHOLOGUE AFUA_8G07350)-RELATED"/>
    <property type="match status" value="1"/>
</dbReference>
<evidence type="ECO:0000313" key="2">
    <source>
        <dbReference type="EMBL" id="GAA4314719.1"/>
    </source>
</evidence>
<gene>
    <name evidence="2" type="ORF">GCM10023149_10940</name>
</gene>
<comment type="caution">
    <text evidence="2">The sequence shown here is derived from an EMBL/GenBank/DDBJ whole genome shotgun (WGS) entry which is preliminary data.</text>
</comment>
<dbReference type="Gene3D" id="2.60.120.10">
    <property type="entry name" value="Jelly Rolls"/>
    <property type="match status" value="1"/>
</dbReference>
<dbReference type="PANTHER" id="PTHR36440:SF1">
    <property type="entry name" value="PUTATIVE (AFU_ORTHOLOGUE AFUA_8G07350)-RELATED"/>
    <property type="match status" value="1"/>
</dbReference>
<protein>
    <recommendedName>
        <fullName evidence="1">Cupin type-2 domain-containing protein</fullName>
    </recommendedName>
</protein>
<dbReference type="EMBL" id="BAABFT010000002">
    <property type="protein sequence ID" value="GAA4314719.1"/>
    <property type="molecule type" value="Genomic_DNA"/>
</dbReference>
<dbReference type="Proteomes" id="UP001500582">
    <property type="component" value="Unassembled WGS sequence"/>
</dbReference>
<feature type="domain" description="Cupin type-2" evidence="1">
    <location>
        <begin position="44"/>
        <end position="112"/>
    </location>
</feature>
<evidence type="ECO:0000313" key="3">
    <source>
        <dbReference type="Proteomes" id="UP001500582"/>
    </source>
</evidence>
<reference evidence="3" key="1">
    <citation type="journal article" date="2019" name="Int. J. Syst. Evol. Microbiol.">
        <title>The Global Catalogue of Microorganisms (GCM) 10K type strain sequencing project: providing services to taxonomists for standard genome sequencing and annotation.</title>
        <authorList>
            <consortium name="The Broad Institute Genomics Platform"/>
            <consortium name="The Broad Institute Genome Sequencing Center for Infectious Disease"/>
            <person name="Wu L."/>
            <person name="Ma J."/>
        </authorList>
    </citation>
    <scope>NUCLEOTIDE SEQUENCE [LARGE SCALE GENOMIC DNA]</scope>
    <source>
        <strain evidence="3">JCM 17705</strain>
    </source>
</reference>
<dbReference type="Pfam" id="PF07883">
    <property type="entry name" value="Cupin_2"/>
    <property type="match status" value="1"/>
</dbReference>
<dbReference type="InterPro" id="IPR013096">
    <property type="entry name" value="Cupin_2"/>
</dbReference>
<organism evidence="2 3">
    <name type="scientific">Mucilaginibacter gynuensis</name>
    <dbReference type="NCBI Taxonomy" id="1302236"/>
    <lineage>
        <taxon>Bacteria</taxon>
        <taxon>Pseudomonadati</taxon>
        <taxon>Bacteroidota</taxon>
        <taxon>Sphingobacteriia</taxon>
        <taxon>Sphingobacteriales</taxon>
        <taxon>Sphingobacteriaceae</taxon>
        <taxon>Mucilaginibacter</taxon>
    </lineage>
</organism>